<feature type="transmembrane region" description="Helical" evidence="1">
    <location>
        <begin position="6"/>
        <end position="24"/>
    </location>
</feature>
<evidence type="ECO:0000256" key="1">
    <source>
        <dbReference type="SAM" id="Phobius"/>
    </source>
</evidence>
<reference evidence="2" key="1">
    <citation type="submission" date="2020-05" db="EMBL/GenBank/DDBJ databases">
        <authorList>
            <person name="Chiriac C."/>
            <person name="Salcher M."/>
            <person name="Ghai R."/>
            <person name="Kavagutti S V."/>
        </authorList>
    </citation>
    <scope>NUCLEOTIDE SEQUENCE</scope>
</reference>
<keyword evidence="1" id="KW-0812">Transmembrane</keyword>
<dbReference type="EMBL" id="LR796937">
    <property type="protein sequence ID" value="CAB4176523.1"/>
    <property type="molecule type" value="Genomic_DNA"/>
</dbReference>
<feature type="transmembrane region" description="Helical" evidence="1">
    <location>
        <begin position="36"/>
        <end position="53"/>
    </location>
</feature>
<accession>A0A6J5PX75</accession>
<evidence type="ECO:0008006" key="3">
    <source>
        <dbReference type="Google" id="ProtNLM"/>
    </source>
</evidence>
<gene>
    <name evidence="2" type="ORF">UFOVP978_39</name>
</gene>
<keyword evidence="1" id="KW-1133">Transmembrane helix</keyword>
<feature type="transmembrane region" description="Helical" evidence="1">
    <location>
        <begin position="59"/>
        <end position="77"/>
    </location>
</feature>
<sequence length="97" mass="9999">MSTEAIALIGGLLVPVLVAILTKLNASRAVKAISNAFLSAVAAWIATVMPGSPISWKQAGISILTAWGVSTLSYYGFWKPTGITSSVASQTENFGVG</sequence>
<keyword evidence="1" id="KW-0472">Membrane</keyword>
<evidence type="ECO:0000313" key="2">
    <source>
        <dbReference type="EMBL" id="CAB4176523.1"/>
    </source>
</evidence>
<name>A0A6J5PX75_9CAUD</name>
<proteinExistence type="predicted"/>
<organism evidence="2">
    <name type="scientific">uncultured Caudovirales phage</name>
    <dbReference type="NCBI Taxonomy" id="2100421"/>
    <lineage>
        <taxon>Viruses</taxon>
        <taxon>Duplodnaviria</taxon>
        <taxon>Heunggongvirae</taxon>
        <taxon>Uroviricota</taxon>
        <taxon>Caudoviricetes</taxon>
        <taxon>Peduoviridae</taxon>
        <taxon>Maltschvirus</taxon>
        <taxon>Maltschvirus maltsch</taxon>
    </lineage>
</organism>
<protein>
    <recommendedName>
        <fullName evidence="3">Holin</fullName>
    </recommendedName>
</protein>